<proteinExistence type="predicted"/>
<dbReference type="InParanoid" id="Q8TP57"/>
<dbReference type="HOGENOM" id="CLU_112305_0_0_2"/>
<reference evidence="2 3" key="1">
    <citation type="journal article" date="2002" name="Genome Res.">
        <title>The genome of Methanosarcina acetivorans reveals extensive metabolic and physiological diversity.</title>
        <authorList>
            <person name="Galagan J.E."/>
            <person name="Nusbaum C."/>
            <person name="Roy A."/>
            <person name="Endrizzi M.G."/>
            <person name="Macdonald P."/>
            <person name="FitzHugh W."/>
            <person name="Calvo S."/>
            <person name="Engels R."/>
            <person name="Smirnov S."/>
            <person name="Atnoor D."/>
            <person name="Brown A."/>
            <person name="Allen N."/>
            <person name="Naylor J."/>
            <person name="Stange-Thomann N."/>
            <person name="DeArellano K."/>
            <person name="Johnson R."/>
            <person name="Linton L."/>
            <person name="McEwan P."/>
            <person name="McKernan K."/>
            <person name="Talamas J."/>
            <person name="Tirrell A."/>
            <person name="Ye W."/>
            <person name="Zimmer A."/>
            <person name="Barber R.D."/>
            <person name="Cann I."/>
            <person name="Graham D.E."/>
            <person name="Grahame D.A."/>
            <person name="Guss A."/>
            <person name="Hedderich R."/>
            <person name="Ingram-Smith C."/>
            <person name="Kuettner C.H."/>
            <person name="Krzycki J.A."/>
            <person name="Leigh J.A."/>
            <person name="Li W."/>
            <person name="Liu J."/>
            <person name="Mukhopadhyay B."/>
            <person name="Reeve J.N."/>
            <person name="Smith K."/>
            <person name="Springer T.A."/>
            <person name="Umayam L.A."/>
            <person name="White O."/>
            <person name="White R.H."/>
            <person name="de Macario E.C."/>
            <person name="Ferry J.G."/>
            <person name="Jarrell K.F."/>
            <person name="Jing H."/>
            <person name="Macario A.J.L."/>
            <person name="Paulsen I."/>
            <person name="Pritchett M."/>
            <person name="Sowers K.R."/>
            <person name="Swanson R.V."/>
            <person name="Zinder S.H."/>
            <person name="Lander E."/>
            <person name="Metcalf W.W."/>
            <person name="Birren B."/>
        </authorList>
    </citation>
    <scope>NUCLEOTIDE SEQUENCE [LARGE SCALE GENOMIC DNA]</scope>
    <source>
        <strain evidence="3">ATCC 35395 / DSM 2834 / JCM 12185 / C2A</strain>
    </source>
</reference>
<dbReference type="KEGG" id="mac:MA_2061"/>
<keyword evidence="1" id="KW-1133">Transmembrane helix</keyword>
<evidence type="ECO:0000313" key="2">
    <source>
        <dbReference type="EMBL" id="AAM05463.1"/>
    </source>
</evidence>
<dbReference type="EMBL" id="AE010299">
    <property type="protein sequence ID" value="AAM05463.1"/>
    <property type="molecule type" value="Genomic_DNA"/>
</dbReference>
<accession>Q8TP57</accession>
<feature type="transmembrane region" description="Helical" evidence="1">
    <location>
        <begin position="31"/>
        <end position="53"/>
    </location>
</feature>
<name>Q8TP57_METAC</name>
<gene>
    <name evidence="2" type="ordered locus">MA_2061</name>
</gene>
<feature type="transmembrane region" description="Helical" evidence="1">
    <location>
        <begin position="65"/>
        <end position="84"/>
    </location>
</feature>
<protein>
    <submittedName>
        <fullName evidence="2">Uncharacterized protein</fullName>
    </submittedName>
</protein>
<keyword evidence="1" id="KW-0472">Membrane</keyword>
<keyword evidence="1" id="KW-0812">Transmembrane</keyword>
<dbReference type="InterPro" id="IPR046139">
    <property type="entry name" value="DUF6141"/>
</dbReference>
<sequence length="175" mass="19961">MSGQVAIGRVAMERPETGLIFREVQDLHNNIFLISVLYPALLLWYVEVYSLVFGKPAGVQNIPDIYLFALWFVFGVFFPLLLYCTKHITEVRKDGIYIRLIPLNPSFKKIPIYVVEDCRIQAYDPFTGKDYKDSSPSRRANFVVTLQLISGKRVVISSKNPKELHQAIMSAVASF</sequence>
<evidence type="ECO:0000256" key="1">
    <source>
        <dbReference type="SAM" id="Phobius"/>
    </source>
</evidence>
<organism evidence="2 3">
    <name type="scientific">Methanosarcina acetivorans (strain ATCC 35395 / DSM 2834 / JCM 12185 / C2A)</name>
    <dbReference type="NCBI Taxonomy" id="188937"/>
    <lineage>
        <taxon>Archaea</taxon>
        <taxon>Methanobacteriati</taxon>
        <taxon>Methanobacteriota</taxon>
        <taxon>Stenosarchaea group</taxon>
        <taxon>Methanomicrobia</taxon>
        <taxon>Methanosarcinales</taxon>
        <taxon>Methanosarcinaceae</taxon>
        <taxon>Methanosarcina</taxon>
    </lineage>
</organism>
<dbReference type="Pfam" id="PF19638">
    <property type="entry name" value="DUF6141"/>
    <property type="match status" value="1"/>
</dbReference>
<dbReference type="EnsemblBacteria" id="AAM05463">
    <property type="protein sequence ID" value="AAM05463"/>
    <property type="gene ID" value="MA_2061"/>
</dbReference>
<dbReference type="Proteomes" id="UP000002487">
    <property type="component" value="Chromosome"/>
</dbReference>
<keyword evidence="3" id="KW-1185">Reference proteome</keyword>
<dbReference type="AlphaFoldDB" id="Q8TP57"/>
<evidence type="ECO:0000313" key="3">
    <source>
        <dbReference type="Proteomes" id="UP000002487"/>
    </source>
</evidence>